<dbReference type="InterPro" id="IPR044668">
    <property type="entry name" value="PuuD-like"/>
</dbReference>
<dbReference type="GO" id="GO:0005829">
    <property type="term" value="C:cytosol"/>
    <property type="evidence" value="ECO:0007669"/>
    <property type="project" value="TreeGrafter"/>
</dbReference>
<evidence type="ECO:0000313" key="2">
    <source>
        <dbReference type="Proteomes" id="UP000044136"/>
    </source>
</evidence>
<dbReference type="RefSeq" id="WP_035809919.1">
    <property type="nucleotide sequence ID" value="NZ_CCSE01000001.1"/>
</dbReference>
<dbReference type="InterPro" id="IPR011697">
    <property type="entry name" value="Peptidase_C26"/>
</dbReference>
<dbReference type="GO" id="GO:0016740">
    <property type="term" value="F:transferase activity"/>
    <property type="evidence" value="ECO:0007669"/>
    <property type="project" value="UniProtKB-KW"/>
</dbReference>
<name>A0A078M6D4_9STAP</name>
<dbReference type="STRING" id="1461582.BN1048_01506"/>
<organism evidence="1 2">
    <name type="scientific">Jeotgalicoccus saudimassiliensis</name>
    <dbReference type="NCBI Taxonomy" id="1461582"/>
    <lineage>
        <taxon>Bacteria</taxon>
        <taxon>Bacillati</taxon>
        <taxon>Bacillota</taxon>
        <taxon>Bacilli</taxon>
        <taxon>Bacillales</taxon>
        <taxon>Staphylococcaceae</taxon>
        <taxon>Jeotgalicoccus</taxon>
    </lineage>
</organism>
<keyword evidence="2" id="KW-1185">Reference proteome</keyword>
<dbReference type="FunFam" id="3.40.50.880:FF:000030">
    <property type="entry name" value="Gamma-glutamyl-gamma-aminobutyrate hydrolase PuuD"/>
    <property type="match status" value="1"/>
</dbReference>
<protein>
    <submittedName>
        <fullName evidence="1">Putative glutamine amidotransferasec</fullName>
    </submittedName>
</protein>
<dbReference type="InterPro" id="IPR029062">
    <property type="entry name" value="Class_I_gatase-like"/>
</dbReference>
<dbReference type="Proteomes" id="UP000044136">
    <property type="component" value="Unassembled WGS sequence"/>
</dbReference>
<evidence type="ECO:0000313" key="1">
    <source>
        <dbReference type="EMBL" id="CEA01830.1"/>
    </source>
</evidence>
<dbReference type="eggNOG" id="COG2071">
    <property type="taxonomic scope" value="Bacteria"/>
</dbReference>
<dbReference type="EMBL" id="CCSE01000001">
    <property type="protein sequence ID" value="CEA01830.1"/>
    <property type="molecule type" value="Genomic_DNA"/>
</dbReference>
<dbReference type="PANTHER" id="PTHR43235">
    <property type="entry name" value="GLUTAMINE AMIDOTRANSFERASE PB2B2.05-RELATED"/>
    <property type="match status" value="1"/>
</dbReference>
<dbReference type="GO" id="GO:0016811">
    <property type="term" value="F:hydrolase activity, acting on carbon-nitrogen (but not peptide) bonds, in linear amides"/>
    <property type="evidence" value="ECO:0007669"/>
    <property type="project" value="InterPro"/>
</dbReference>
<sequence>MTNPVIGVTTFISNDGLRLPENYSIAIAGEEGVPVILAKVEDDVLIKKQIENIDGLLLSGGDDIEPSFFGESPHQKMGAIEPGRDLYEMKLIEYALEAGKPILGICRGAQILNVQQGGTMYQDIYSQHGDSTMKHNQDAAKDYLSHKVNIIEGTKLHEILGETEIRTNSFHHQANKYPAEGLQVSAMTDDRIVEAVESAQHDFVIGIQWHPEGTYLVDEASKKIFRAFIKAAAQLQR</sequence>
<dbReference type="Pfam" id="PF07722">
    <property type="entry name" value="Peptidase_C26"/>
    <property type="match status" value="1"/>
</dbReference>
<keyword evidence="1" id="KW-0315">Glutamine amidotransferase</keyword>
<dbReference type="AlphaFoldDB" id="A0A078M6D4"/>
<proteinExistence type="predicted"/>
<keyword evidence="1" id="KW-0808">Transferase</keyword>
<dbReference type="CDD" id="cd01745">
    <property type="entry name" value="GATase1_2"/>
    <property type="match status" value="1"/>
</dbReference>
<dbReference type="SUPFAM" id="SSF52317">
    <property type="entry name" value="Class I glutamine amidotransferase-like"/>
    <property type="match status" value="1"/>
</dbReference>
<dbReference type="Gene3D" id="3.40.50.880">
    <property type="match status" value="1"/>
</dbReference>
<dbReference type="HOGENOM" id="CLU_030756_2_1_9"/>
<dbReference type="PROSITE" id="PS51273">
    <property type="entry name" value="GATASE_TYPE_1"/>
    <property type="match status" value="1"/>
</dbReference>
<accession>A0A078M6D4</accession>
<dbReference type="PANTHER" id="PTHR43235:SF1">
    <property type="entry name" value="GLUTAMINE AMIDOTRANSFERASE PB2B2.05-RELATED"/>
    <property type="match status" value="1"/>
</dbReference>
<gene>
    <name evidence="1" type="ORF">BN1048_01506</name>
</gene>
<reference evidence="1 2" key="1">
    <citation type="submission" date="2014-07" db="EMBL/GenBank/DDBJ databases">
        <authorList>
            <person name="Urmite Genomes Urmite Genomes"/>
        </authorList>
    </citation>
    <scope>NUCLEOTIDE SEQUENCE [LARGE SCALE GENOMIC DNA]</scope>
    <source>
        <strain evidence="1 2">13MG44_air</strain>
    </source>
</reference>